<dbReference type="Proteomes" id="UP000005316">
    <property type="component" value="Unassembled WGS sequence"/>
</dbReference>
<dbReference type="InterPro" id="IPR005861">
    <property type="entry name" value="HisP_aminotrans"/>
</dbReference>
<dbReference type="Gene3D" id="3.40.640.10">
    <property type="entry name" value="Type I PLP-dependent aspartate aminotransferase-like (Major domain)"/>
    <property type="match status" value="1"/>
</dbReference>
<comment type="cofactor">
    <cofactor evidence="1 9">
        <name>pyridoxal 5'-phosphate</name>
        <dbReference type="ChEBI" id="CHEBI:597326"/>
    </cofactor>
</comment>
<evidence type="ECO:0000256" key="1">
    <source>
        <dbReference type="ARBA" id="ARBA00001933"/>
    </source>
</evidence>
<dbReference type="NCBIfam" id="TIGR01141">
    <property type="entry name" value="hisC"/>
    <property type="match status" value="1"/>
</dbReference>
<comment type="pathway">
    <text evidence="2 9">Amino-acid biosynthesis; L-histidine biosynthesis; L-histidine from 5-phospho-alpha-D-ribose 1-diphosphate: step 7/9.</text>
</comment>
<dbReference type="HAMAP" id="MF_01023">
    <property type="entry name" value="HisC_aminotrans_2"/>
    <property type="match status" value="1"/>
</dbReference>
<keyword evidence="4 9" id="KW-0032">Aminotransferase</keyword>
<dbReference type="InterPro" id="IPR050106">
    <property type="entry name" value="HistidinolP_aminotransfase"/>
</dbReference>
<evidence type="ECO:0000256" key="3">
    <source>
        <dbReference type="ARBA" id="ARBA00011738"/>
    </source>
</evidence>
<dbReference type="PANTHER" id="PTHR43643">
    <property type="entry name" value="HISTIDINOL-PHOSPHATE AMINOTRANSFERASE 2"/>
    <property type="match status" value="1"/>
</dbReference>
<sequence>MQFNYDRTYKNNSFLKGGPKMNWKPILSTMKPYTPGRSIAEVKRTYGLQEVNKLASNENPYGSSPAVAEYLRSKADQFEMYPDAFTAGLRTKLAEFHQVDPMEILFGNGSDEMVTMISRALLQPGTNTVMASVTFPQYAHNAKIEGAEIRQVPMLDNGDHDLEGFLKAADDHTAIIWVCNPNNPTGNLLSSKKIKDFLDQAPKTALVVLDEAYFEYVTDPGQEDAMNWIHDYDNLIVLRTFSKAYGLASFRLGYGVTNKANMAELNKVRNPFNNNSLALAAAEVALGDQQFLQDCVKKNHIERKRYVDYAEKNSIAIYPSETNFVLIEVPMDSDEACEKLLQHGFIVRSGKLLGTPGYVRVTVGTEQQNTDFFKAFDQLLITE</sequence>
<dbReference type="PANTHER" id="PTHR43643:SF3">
    <property type="entry name" value="HISTIDINOL-PHOSPHATE AMINOTRANSFERASE"/>
    <property type="match status" value="1"/>
</dbReference>
<evidence type="ECO:0000256" key="9">
    <source>
        <dbReference type="HAMAP-Rule" id="MF_01023"/>
    </source>
</evidence>
<dbReference type="GO" id="GO:0030170">
    <property type="term" value="F:pyridoxal phosphate binding"/>
    <property type="evidence" value="ECO:0007669"/>
    <property type="project" value="InterPro"/>
</dbReference>
<evidence type="ECO:0000313" key="12">
    <source>
        <dbReference type="Proteomes" id="UP000005316"/>
    </source>
</evidence>
<dbReference type="Gene3D" id="3.90.1150.10">
    <property type="entry name" value="Aspartate Aminotransferase, domain 1"/>
    <property type="match status" value="1"/>
</dbReference>
<dbReference type="AlphaFoldDB" id="F9DNS1"/>
<dbReference type="HOGENOM" id="CLU_017584_3_3_9"/>
<protein>
    <recommendedName>
        <fullName evidence="9">Histidinol-phosphate aminotransferase</fullName>
        <ecNumber evidence="9">2.6.1.9</ecNumber>
    </recommendedName>
    <alternativeName>
        <fullName evidence="9">Imidazole acetol-phosphate transaminase</fullName>
    </alternativeName>
</protein>
<dbReference type="EC" id="2.6.1.9" evidence="9"/>
<comment type="catalytic activity">
    <reaction evidence="8 9">
        <text>L-histidinol phosphate + 2-oxoglutarate = 3-(imidazol-4-yl)-2-oxopropyl phosphate + L-glutamate</text>
        <dbReference type="Rhea" id="RHEA:23744"/>
        <dbReference type="ChEBI" id="CHEBI:16810"/>
        <dbReference type="ChEBI" id="CHEBI:29985"/>
        <dbReference type="ChEBI" id="CHEBI:57766"/>
        <dbReference type="ChEBI" id="CHEBI:57980"/>
        <dbReference type="EC" id="2.6.1.9"/>
    </reaction>
</comment>
<dbReference type="UniPathway" id="UPA00031">
    <property type="reaction ID" value="UER00012"/>
</dbReference>
<comment type="subunit">
    <text evidence="3 9">Homodimer.</text>
</comment>
<comment type="caution">
    <text evidence="11">The sequence shown here is derived from an EMBL/GenBank/DDBJ whole genome shotgun (WGS) entry which is preliminary data.</text>
</comment>
<keyword evidence="9" id="KW-0028">Amino-acid biosynthesis</keyword>
<evidence type="ECO:0000256" key="2">
    <source>
        <dbReference type="ARBA" id="ARBA00005011"/>
    </source>
</evidence>
<keyword evidence="6 9" id="KW-0663">Pyridoxal phosphate</keyword>
<evidence type="ECO:0000256" key="7">
    <source>
        <dbReference type="ARBA" id="ARBA00023102"/>
    </source>
</evidence>
<reference evidence="11 12" key="1">
    <citation type="submission" date="2011-04" db="EMBL/GenBank/DDBJ databases">
        <authorList>
            <person name="Muzny D."/>
            <person name="Qin X."/>
            <person name="Deng J."/>
            <person name="Jiang H."/>
            <person name="Liu Y."/>
            <person name="Qu J."/>
            <person name="Song X.-Z."/>
            <person name="Zhang L."/>
            <person name="Thornton R."/>
            <person name="Coyle M."/>
            <person name="Francisco L."/>
            <person name="Jackson L."/>
            <person name="Javaid M."/>
            <person name="Korchina V."/>
            <person name="Kovar C."/>
            <person name="Mata R."/>
            <person name="Mathew T."/>
            <person name="Ngo R."/>
            <person name="Nguyen L."/>
            <person name="Nguyen N."/>
            <person name="Okwuonu G."/>
            <person name="Ongeri F."/>
            <person name="Pham C."/>
            <person name="Simmons D."/>
            <person name="Wilczek-Boney K."/>
            <person name="Hale W."/>
            <person name="Jakkamsetti A."/>
            <person name="Pham P."/>
            <person name="Ruth R."/>
            <person name="San Lucas F."/>
            <person name="Warren J."/>
            <person name="Zhang J."/>
            <person name="Zhao Z."/>
            <person name="Zhou C."/>
            <person name="Zhu D."/>
            <person name="Lee S."/>
            <person name="Bess C."/>
            <person name="Blankenburg K."/>
            <person name="Forbes L."/>
            <person name="Fu Q."/>
            <person name="Gubbala S."/>
            <person name="Hirani K."/>
            <person name="Jayaseelan J.C."/>
            <person name="Lara F."/>
            <person name="Munidasa M."/>
            <person name="Palculict T."/>
            <person name="Patil S."/>
            <person name="Pu L.-L."/>
            <person name="Saada N."/>
            <person name="Tang L."/>
            <person name="Weissenberger G."/>
            <person name="Zhu Y."/>
            <person name="Hemphill L."/>
            <person name="Shang Y."/>
            <person name="Youmans B."/>
            <person name="Ayvaz T."/>
            <person name="Ross M."/>
            <person name="Santibanez J."/>
            <person name="Aqrawi P."/>
            <person name="Gross S."/>
            <person name="Joshi V."/>
            <person name="Fowler G."/>
            <person name="Nazareth L."/>
            <person name="Reid J."/>
            <person name="Worley K."/>
            <person name="Petrosino J."/>
            <person name="Highlander S."/>
            <person name="Gibbs R."/>
        </authorList>
    </citation>
    <scope>NUCLEOTIDE SEQUENCE [LARGE SCALE GENOMIC DNA]</scope>
    <source>
        <strain evidence="11 12">2681</strain>
    </source>
</reference>
<evidence type="ECO:0000256" key="4">
    <source>
        <dbReference type="ARBA" id="ARBA00022576"/>
    </source>
</evidence>
<dbReference type="InterPro" id="IPR004839">
    <property type="entry name" value="Aminotransferase_I/II_large"/>
</dbReference>
<proteinExistence type="inferred from homology"/>
<feature type="modified residue" description="N6-(pyridoxal phosphate)lysine" evidence="9">
    <location>
        <position position="243"/>
    </location>
</feature>
<dbReference type="Pfam" id="PF00155">
    <property type="entry name" value="Aminotran_1_2"/>
    <property type="match status" value="1"/>
</dbReference>
<organism evidence="11 12">
    <name type="scientific">Sporosarcina newyorkensis 2681</name>
    <dbReference type="NCBI Taxonomy" id="1027292"/>
    <lineage>
        <taxon>Bacteria</taxon>
        <taxon>Bacillati</taxon>
        <taxon>Bacillota</taxon>
        <taxon>Bacilli</taxon>
        <taxon>Bacillales</taxon>
        <taxon>Caryophanaceae</taxon>
        <taxon>Sporosarcina</taxon>
    </lineage>
</organism>
<dbReference type="GO" id="GO:0004400">
    <property type="term" value="F:histidinol-phosphate transaminase activity"/>
    <property type="evidence" value="ECO:0007669"/>
    <property type="project" value="UniProtKB-UniRule"/>
</dbReference>
<name>F9DNS1_9BACL</name>
<comment type="similarity">
    <text evidence="9">Belongs to the class-II pyridoxal-phosphate-dependent aminotransferase family. Histidinol-phosphate aminotransferase subfamily.</text>
</comment>
<accession>F9DNS1</accession>
<evidence type="ECO:0000259" key="10">
    <source>
        <dbReference type="Pfam" id="PF00155"/>
    </source>
</evidence>
<dbReference type="EMBL" id="AFPZ01000014">
    <property type="protein sequence ID" value="EGQ27564.1"/>
    <property type="molecule type" value="Genomic_DNA"/>
</dbReference>
<keyword evidence="7 9" id="KW-0368">Histidine biosynthesis</keyword>
<keyword evidence="5 9" id="KW-0808">Transferase</keyword>
<evidence type="ECO:0000313" key="11">
    <source>
        <dbReference type="EMBL" id="EGQ27564.1"/>
    </source>
</evidence>
<evidence type="ECO:0000256" key="5">
    <source>
        <dbReference type="ARBA" id="ARBA00022679"/>
    </source>
</evidence>
<dbReference type="SUPFAM" id="SSF53383">
    <property type="entry name" value="PLP-dependent transferases"/>
    <property type="match status" value="1"/>
</dbReference>
<dbReference type="GO" id="GO:0000105">
    <property type="term" value="P:L-histidine biosynthetic process"/>
    <property type="evidence" value="ECO:0007669"/>
    <property type="project" value="UniProtKB-UniRule"/>
</dbReference>
<dbReference type="STRING" id="759851.SAMN04244570_0514"/>
<evidence type="ECO:0000256" key="6">
    <source>
        <dbReference type="ARBA" id="ARBA00022898"/>
    </source>
</evidence>
<dbReference type="InterPro" id="IPR001917">
    <property type="entry name" value="Aminotrans_II_pyridoxalP_BS"/>
</dbReference>
<dbReference type="InterPro" id="IPR015422">
    <property type="entry name" value="PyrdxlP-dep_Trfase_small"/>
</dbReference>
<dbReference type="CDD" id="cd00609">
    <property type="entry name" value="AAT_like"/>
    <property type="match status" value="1"/>
</dbReference>
<dbReference type="PROSITE" id="PS00599">
    <property type="entry name" value="AA_TRANSFER_CLASS_2"/>
    <property type="match status" value="1"/>
</dbReference>
<dbReference type="InterPro" id="IPR015424">
    <property type="entry name" value="PyrdxlP-dep_Trfase"/>
</dbReference>
<feature type="domain" description="Aminotransferase class I/classII large" evidence="10">
    <location>
        <begin position="51"/>
        <end position="374"/>
    </location>
</feature>
<dbReference type="eggNOG" id="COG0079">
    <property type="taxonomic scope" value="Bacteria"/>
</dbReference>
<evidence type="ECO:0000256" key="8">
    <source>
        <dbReference type="ARBA" id="ARBA00047481"/>
    </source>
</evidence>
<gene>
    <name evidence="9 11" type="primary">hisC</name>
    <name evidence="11" type="ORF">HMPREF9372_0451</name>
</gene>
<dbReference type="InterPro" id="IPR015421">
    <property type="entry name" value="PyrdxlP-dep_Trfase_major"/>
</dbReference>